<dbReference type="PANTHER" id="PTHR12131">
    <property type="entry name" value="ATP-DEPENDENT RNA AND DNA HELICASE"/>
    <property type="match status" value="1"/>
</dbReference>
<keyword evidence="3 7" id="KW-0347">Helicase</keyword>
<dbReference type="InterPro" id="IPR014001">
    <property type="entry name" value="Helicase_ATP-bd"/>
</dbReference>
<dbReference type="GO" id="GO:0005524">
    <property type="term" value="F:ATP binding"/>
    <property type="evidence" value="ECO:0007669"/>
    <property type="project" value="UniProtKB-KW"/>
</dbReference>
<dbReference type="CDD" id="cd18805">
    <property type="entry name" value="SF2_C_suv3"/>
    <property type="match status" value="1"/>
</dbReference>
<dbReference type="GO" id="GO:0016787">
    <property type="term" value="F:hydrolase activity"/>
    <property type="evidence" value="ECO:0007669"/>
    <property type="project" value="UniProtKB-KW"/>
</dbReference>
<evidence type="ECO:0000256" key="1">
    <source>
        <dbReference type="ARBA" id="ARBA00022741"/>
    </source>
</evidence>
<dbReference type="InterPro" id="IPR001650">
    <property type="entry name" value="Helicase_C-like"/>
</dbReference>
<keyword evidence="1" id="KW-0547">Nucleotide-binding</keyword>
<dbReference type="EMBL" id="PISE01000015">
    <property type="protein sequence ID" value="PKG24229.1"/>
    <property type="molecule type" value="Genomic_DNA"/>
</dbReference>
<evidence type="ECO:0000256" key="2">
    <source>
        <dbReference type="ARBA" id="ARBA00022801"/>
    </source>
</evidence>
<dbReference type="Pfam" id="PF00271">
    <property type="entry name" value="Helicase_C"/>
    <property type="match status" value="1"/>
</dbReference>
<reference evidence="7 8" key="1">
    <citation type="journal article" date="2003" name="Int. J. Syst. Evol. Microbiol.">
        <title>Bacillus nealsonii sp. nov., isolated from a spacecraft-assembly facility, whose spores are gamma-radiation resistant.</title>
        <authorList>
            <person name="Venkateswaran K."/>
            <person name="Kempf M."/>
            <person name="Chen F."/>
            <person name="Satomi M."/>
            <person name="Nicholson W."/>
            <person name="Kern R."/>
        </authorList>
    </citation>
    <scope>NUCLEOTIDE SEQUENCE [LARGE SCALE GENOMIC DNA]</scope>
    <source>
        <strain evidence="7 8">FO-92</strain>
    </source>
</reference>
<name>A0A2N0Z421_9BACI</name>
<keyword evidence="4" id="KW-0067">ATP-binding</keyword>
<feature type="domain" description="Helicase C-terminal" evidence="6">
    <location>
        <begin position="489"/>
        <end position="649"/>
    </location>
</feature>
<dbReference type="PROSITE" id="PS51194">
    <property type="entry name" value="HELICASE_CTER"/>
    <property type="match status" value="1"/>
</dbReference>
<evidence type="ECO:0000259" key="5">
    <source>
        <dbReference type="PROSITE" id="PS51192"/>
    </source>
</evidence>
<gene>
    <name evidence="7" type="ORF">CWS01_07510</name>
</gene>
<comment type="caution">
    <text evidence="7">The sequence shown here is derived from an EMBL/GenBank/DDBJ whole genome shotgun (WGS) entry which is preliminary data.</text>
</comment>
<dbReference type="AlphaFoldDB" id="A0A2N0Z421"/>
<dbReference type="SUPFAM" id="SSF52540">
    <property type="entry name" value="P-loop containing nucleoside triphosphate hydrolases"/>
    <property type="match status" value="1"/>
</dbReference>
<evidence type="ECO:0000256" key="3">
    <source>
        <dbReference type="ARBA" id="ARBA00022806"/>
    </source>
</evidence>
<keyword evidence="8" id="KW-1185">Reference proteome</keyword>
<organism evidence="7 8">
    <name type="scientific">Niallia nealsonii</name>
    <dbReference type="NCBI Taxonomy" id="115979"/>
    <lineage>
        <taxon>Bacteria</taxon>
        <taxon>Bacillati</taxon>
        <taxon>Bacillota</taxon>
        <taxon>Bacilli</taxon>
        <taxon>Bacillales</taxon>
        <taxon>Bacillaceae</taxon>
        <taxon>Niallia</taxon>
    </lineage>
</organism>
<dbReference type="Gene3D" id="3.40.50.300">
    <property type="entry name" value="P-loop containing nucleotide triphosphate hydrolases"/>
    <property type="match status" value="2"/>
</dbReference>
<evidence type="ECO:0000313" key="8">
    <source>
        <dbReference type="Proteomes" id="UP000233375"/>
    </source>
</evidence>
<proteinExistence type="predicted"/>
<accession>A0A2N0Z421</accession>
<evidence type="ECO:0000259" key="6">
    <source>
        <dbReference type="PROSITE" id="PS51194"/>
    </source>
</evidence>
<dbReference type="RefSeq" id="WP_101176575.1">
    <property type="nucleotide sequence ID" value="NZ_PISE01000015.1"/>
</dbReference>
<dbReference type="PANTHER" id="PTHR12131:SF1">
    <property type="entry name" value="ATP-DEPENDENT RNA HELICASE SUPV3L1, MITOCHONDRIAL-RELATED"/>
    <property type="match status" value="1"/>
</dbReference>
<dbReference type="PROSITE" id="PS51192">
    <property type="entry name" value="HELICASE_ATP_BIND_1"/>
    <property type="match status" value="1"/>
</dbReference>
<sequence>MNNILKPYYLQAVERTKKLILEDVDRYLEKKDIMPSYNQYILDREEYISQIWLNTWINTAASHTSSDEKKKYLEQKGISIDGIPKKKLNQLFRAQIREVKPYDFQQWLDEFISDEPCSWKQIYTNAREGYLERKEQVEQRELQKKLESKFEYYMEKQVGKQYEDIYLYIRYLVGSHLAIEIERYGIVLSSQEITFEEYLYNEMELPYNKFHFIEDRSEAYESLILGYLIDFLPNWLKKEWPSHLLDEYKQVYKQHMSNSYLQEVGYDLFTDITFELIDDLLEEQLKDLLKLIDIPFDMEVHREIYERDITRREQKAFEDREERRRRKEEEARMIDDIFGREYYPPASRNIHYILHTGETNTGKTFQALTRMKKANSGLYLAPLRLLALEVFEKLNEEQVPCSLKTGEEEKPVMGAMHQSSTVEMFHEKDFYEVIVIDEAQMIADKDRGFSWYRAITKANAKEVHIICSLHAKAMILQLLGDSHVEVHEYKRDIPLEVEAQAFHLNHTRKGDALVCFSRRGVLETAAELQKTGRQVSMIYGSMPPETRKKQMERFINGETSVIVSTDAIGMGLNLPIRRIVFLENDKFDGIRRRLLTSQEVKQIAGRAGRRGIYNIGKVAFASDQRKMKQLLEKEDENIEGFTIAPTQAVLERFQKYSNKLSLFFYLWDHFKSPEGTKKASLSEEKLLYESILGTMIEARLSLYDLFSFLRLPFSTSEPTLRSQWKRNMEAIVENQELPEPYVKGTNLEELELGYKAIGLHLLFLYRLEKRTEVYYWERVREEISDKIHESLKSGIKSRKKTCRICGKDLPAMFKYSICNECYFVKRNFN</sequence>
<dbReference type="SMART" id="SM00490">
    <property type="entry name" value="HELICc"/>
    <property type="match status" value="1"/>
</dbReference>
<protein>
    <submittedName>
        <fullName evidence="7">RNA helicase</fullName>
    </submittedName>
</protein>
<dbReference type="Pfam" id="PF22527">
    <property type="entry name" value="DEXQc_Suv3"/>
    <property type="match status" value="1"/>
</dbReference>
<dbReference type="OrthoDB" id="9807155at2"/>
<dbReference type="Proteomes" id="UP000233375">
    <property type="component" value="Unassembled WGS sequence"/>
</dbReference>
<dbReference type="InterPro" id="IPR050699">
    <property type="entry name" value="RNA-DNA_Helicase"/>
</dbReference>
<dbReference type="GO" id="GO:0004386">
    <property type="term" value="F:helicase activity"/>
    <property type="evidence" value="ECO:0007669"/>
    <property type="project" value="UniProtKB-KW"/>
</dbReference>
<evidence type="ECO:0000256" key="4">
    <source>
        <dbReference type="ARBA" id="ARBA00022840"/>
    </source>
</evidence>
<dbReference type="InterPro" id="IPR055206">
    <property type="entry name" value="DEXQc_SUV3"/>
</dbReference>
<evidence type="ECO:0000313" key="7">
    <source>
        <dbReference type="EMBL" id="PKG24229.1"/>
    </source>
</evidence>
<dbReference type="InterPro" id="IPR027417">
    <property type="entry name" value="P-loop_NTPase"/>
</dbReference>
<keyword evidence="2" id="KW-0378">Hydrolase</keyword>
<dbReference type="Gene3D" id="1.20.272.40">
    <property type="match status" value="1"/>
</dbReference>
<feature type="domain" description="Helicase ATP-binding" evidence="5">
    <location>
        <begin position="344"/>
        <end position="468"/>
    </location>
</feature>